<accession>A0A9N8E3K5</accession>
<dbReference type="InterPro" id="IPR046824">
    <property type="entry name" value="Mss51-like_C"/>
</dbReference>
<reference evidence="2" key="1">
    <citation type="submission" date="2020-06" db="EMBL/GenBank/DDBJ databases">
        <authorList>
            <consortium name="Plant Systems Biology data submission"/>
        </authorList>
    </citation>
    <scope>NUCLEOTIDE SEQUENCE</scope>
    <source>
        <strain evidence="2">D6</strain>
    </source>
</reference>
<evidence type="ECO:0000313" key="2">
    <source>
        <dbReference type="EMBL" id="CAB9513966.1"/>
    </source>
</evidence>
<organism evidence="2 3">
    <name type="scientific">Seminavis robusta</name>
    <dbReference type="NCBI Taxonomy" id="568900"/>
    <lineage>
        <taxon>Eukaryota</taxon>
        <taxon>Sar</taxon>
        <taxon>Stramenopiles</taxon>
        <taxon>Ochrophyta</taxon>
        <taxon>Bacillariophyta</taxon>
        <taxon>Bacillariophyceae</taxon>
        <taxon>Bacillariophycidae</taxon>
        <taxon>Naviculales</taxon>
        <taxon>Naviculaceae</taxon>
        <taxon>Seminavis</taxon>
    </lineage>
</organism>
<comment type="caution">
    <text evidence="2">The sequence shown here is derived from an EMBL/GenBank/DDBJ whole genome shotgun (WGS) entry which is preliminary data.</text>
</comment>
<dbReference type="PANTHER" id="PTHR28069:SF1">
    <property type="entry name" value="PROTEIN MSS51, MITOCHONDRIAL"/>
    <property type="match status" value="1"/>
</dbReference>
<dbReference type="EMBL" id="CAICTM010000623">
    <property type="protein sequence ID" value="CAB9513966.1"/>
    <property type="molecule type" value="Genomic_DNA"/>
</dbReference>
<proteinExistence type="predicted"/>
<name>A0A9N8E3K5_9STRA</name>
<keyword evidence="3" id="KW-1185">Reference proteome</keyword>
<evidence type="ECO:0000313" key="3">
    <source>
        <dbReference type="Proteomes" id="UP001153069"/>
    </source>
</evidence>
<dbReference type="Pfam" id="PF20179">
    <property type="entry name" value="MSS51_C"/>
    <property type="match status" value="1"/>
</dbReference>
<dbReference type="OrthoDB" id="5282002at2759"/>
<dbReference type="PANTHER" id="PTHR28069">
    <property type="entry name" value="GH20023P"/>
    <property type="match status" value="1"/>
</dbReference>
<protein>
    <submittedName>
        <fullName evidence="2">MSS51 mitochondrial translational activator homolog (Saccharomyces cerevisiae)</fullName>
    </submittedName>
</protein>
<evidence type="ECO:0000259" key="1">
    <source>
        <dbReference type="Pfam" id="PF20179"/>
    </source>
</evidence>
<dbReference type="Proteomes" id="UP001153069">
    <property type="component" value="Unassembled WGS sequence"/>
</dbReference>
<sequence length="345" mass="39041">MISYQYISRALAVSPCRKRPFCHILGKGKTTNRLSSSTGSGTGTASSAGASPFVDPALEWGRAHSELAQACLKVPPLPSSPVTGGTSSSVSCSQQNHSLTNFYNYWNWRQWEFPVETDRDLKHGQALVTHVLSAPLTLANFVTTALLAHEEEQQDMYHLCCVGARAEATLPMEFWKEFLLALTHSTTTAAATRSIRIQMDFLGPDIHPQMPPQTLQYRDNQLQLQWLYRGYFHDYISDKNNNAPNWNAFVLFNPGLGHEHLKEGWRPTLQYLLQQHTQHRAPILLTFHSQLDAQRDCTLLLQEEHHLPELASNALQNPFASHITYEDPFDRSHMVQPNHSMIMLL</sequence>
<dbReference type="AlphaFoldDB" id="A0A9N8E3K5"/>
<gene>
    <name evidence="2" type="ORF">SEMRO_624_G177290.1</name>
</gene>
<feature type="domain" description="Mitochondrial splicing suppressor 51-like C-terminal" evidence="1">
    <location>
        <begin position="135"/>
        <end position="328"/>
    </location>
</feature>